<organism evidence="1 2">
    <name type="scientific">Phytophthora rubi</name>
    <dbReference type="NCBI Taxonomy" id="129364"/>
    <lineage>
        <taxon>Eukaryota</taxon>
        <taxon>Sar</taxon>
        <taxon>Stramenopiles</taxon>
        <taxon>Oomycota</taxon>
        <taxon>Peronosporomycetes</taxon>
        <taxon>Peronosporales</taxon>
        <taxon>Peronosporaceae</taxon>
        <taxon>Phytophthora</taxon>
    </lineage>
</organism>
<dbReference type="Proteomes" id="UP000434957">
    <property type="component" value="Unassembled WGS sequence"/>
</dbReference>
<reference evidence="1 2" key="1">
    <citation type="submission" date="2018-08" db="EMBL/GenBank/DDBJ databases">
        <title>Genomic investigation of the strawberry pathogen Phytophthora fragariae indicates pathogenicity is determined by transcriptional variation in three key races.</title>
        <authorList>
            <person name="Adams T.M."/>
            <person name="Armitage A.D."/>
            <person name="Sobczyk M.K."/>
            <person name="Bates H.J."/>
            <person name="Dunwell J.M."/>
            <person name="Nellist C.F."/>
            <person name="Harrison R.J."/>
        </authorList>
    </citation>
    <scope>NUCLEOTIDE SEQUENCE [LARGE SCALE GENOMIC DNA]</scope>
    <source>
        <strain evidence="1 2">SCRP333</strain>
    </source>
</reference>
<protein>
    <submittedName>
        <fullName evidence="1">Uncharacterized protein</fullName>
    </submittedName>
</protein>
<accession>A0A6A4FMX8</accession>
<dbReference type="AlphaFoldDB" id="A0A6A4FMX8"/>
<evidence type="ECO:0000313" key="1">
    <source>
        <dbReference type="EMBL" id="KAE9346801.1"/>
    </source>
</evidence>
<keyword evidence="2" id="KW-1185">Reference proteome</keyword>
<evidence type="ECO:0000313" key="2">
    <source>
        <dbReference type="Proteomes" id="UP000434957"/>
    </source>
</evidence>
<name>A0A6A4FMX8_9STRA</name>
<proteinExistence type="predicted"/>
<dbReference type="EMBL" id="QXFT01000338">
    <property type="protein sequence ID" value="KAE9346801.1"/>
    <property type="molecule type" value="Genomic_DNA"/>
</dbReference>
<gene>
    <name evidence="1" type="ORF">PR003_g7253</name>
</gene>
<sequence length="157" mass="17868">MELPQGTQNDVFKQKKDEAVNKSFTTAGFREFILTTHPNPDVMSTLYLCHYAERMHAGNGTRVTLTDATHGEVFEQTSSTINDLTPLKRKPYLVQVTVWDAKQKNGCYGNTIIDFKPYCPTQMHRERSVVQAFVEYKEFTKTTTLRTTRVSLLPTGA</sequence>
<comment type="caution">
    <text evidence="1">The sequence shown here is derived from an EMBL/GenBank/DDBJ whole genome shotgun (WGS) entry which is preliminary data.</text>
</comment>